<evidence type="ECO:0000256" key="5">
    <source>
        <dbReference type="ARBA" id="ARBA00022737"/>
    </source>
</evidence>
<comment type="subcellular location">
    <subcellularLocation>
        <location evidence="1">Mitochondrion membrane</location>
        <topology evidence="1">Multi-pass membrane protein</topology>
    </subcellularLocation>
</comment>
<evidence type="ECO:0000256" key="8">
    <source>
        <dbReference type="ARBA" id="ARBA00023136"/>
    </source>
</evidence>
<protein>
    <recommendedName>
        <fullName evidence="14">Mitochondrial carrier</fullName>
    </recommendedName>
</protein>
<keyword evidence="13" id="KW-1185">Reference proteome</keyword>
<dbReference type="PANTHER" id="PTHR45624:SF31">
    <property type="entry name" value="MITOCHONDRIAL ORNITHINE TRANSPORTER 1"/>
    <property type="match status" value="1"/>
</dbReference>
<dbReference type="InterPro" id="IPR018108">
    <property type="entry name" value="MCP_transmembrane"/>
</dbReference>
<dbReference type="EMBL" id="JASNQZ010000004">
    <property type="protein sequence ID" value="KAL0958170.1"/>
    <property type="molecule type" value="Genomic_DNA"/>
</dbReference>
<dbReference type="SUPFAM" id="SSF103506">
    <property type="entry name" value="Mitochondrial carrier"/>
    <property type="match status" value="1"/>
</dbReference>
<feature type="repeat" description="Solcar" evidence="9">
    <location>
        <begin position="19"/>
        <end position="109"/>
    </location>
</feature>
<dbReference type="PROSITE" id="PS50920">
    <property type="entry name" value="SOLCAR"/>
    <property type="match status" value="3"/>
</dbReference>
<keyword evidence="4 9" id="KW-0812">Transmembrane</keyword>
<gene>
    <name evidence="12" type="ORF">HGRIS_000333</name>
</gene>
<keyword evidence="7" id="KW-0496">Mitochondrion</keyword>
<evidence type="ECO:0000256" key="3">
    <source>
        <dbReference type="ARBA" id="ARBA00022448"/>
    </source>
</evidence>
<keyword evidence="3 10" id="KW-0813">Transport</keyword>
<sequence length="424" mass="44396">MTSTIDLARDDEPPIATWRSAAKDIFIGSIAGMISEVFEYPFDLAKVRLQAQLLGPPSNLRFSGPLDCLNQTWREEGVRGLYRGLPVPIAGTMAETAVLFFAYSSFQNAIRRFTPSTSEETLSIPQLALAGAGAGLVASFILTPIELIKCKLQVQMIPPSTATVTAASIPALVRPSLLHGISLPLATKQSHNLSTARAASHMATSPPGALALARTTFQTYGMSGLWRGHTGTVLRETGGTAAWFAVKEAVAGALIRYRLGHTLPTNASASTVPVRPRPGIGVAGGAVPEFTSSAHSKRIDVDNSILPWESAVSGAIAGAVSVIAIYPADTIKSAMQAGEEIKEKGSPSQANLTHASNARAANNGRASLLGSSPAQATFLTTLRRMYAAHGLRGLYAGCGMTVAKAIPSSGIMFVVYDGLTKVIG</sequence>
<organism evidence="12 13">
    <name type="scientific">Hohenbuehelia grisea</name>
    <dbReference type="NCBI Taxonomy" id="104357"/>
    <lineage>
        <taxon>Eukaryota</taxon>
        <taxon>Fungi</taxon>
        <taxon>Dikarya</taxon>
        <taxon>Basidiomycota</taxon>
        <taxon>Agaricomycotina</taxon>
        <taxon>Agaricomycetes</taxon>
        <taxon>Agaricomycetidae</taxon>
        <taxon>Agaricales</taxon>
        <taxon>Pleurotineae</taxon>
        <taxon>Pleurotaceae</taxon>
        <taxon>Hohenbuehelia</taxon>
    </lineage>
</organism>
<dbReference type="InterPro" id="IPR050567">
    <property type="entry name" value="Mitochondrial_Carrier"/>
</dbReference>
<name>A0ABR3JRX7_9AGAR</name>
<feature type="transmembrane region" description="Helical" evidence="11">
    <location>
        <begin position="85"/>
        <end position="106"/>
    </location>
</feature>
<evidence type="ECO:0000256" key="9">
    <source>
        <dbReference type="PROSITE-ProRule" id="PRU00282"/>
    </source>
</evidence>
<feature type="repeat" description="Solcar" evidence="9">
    <location>
        <begin position="305"/>
        <end position="422"/>
    </location>
</feature>
<evidence type="ECO:0000256" key="6">
    <source>
        <dbReference type="ARBA" id="ARBA00022989"/>
    </source>
</evidence>
<keyword evidence="8 9" id="KW-0472">Membrane</keyword>
<proteinExistence type="inferred from homology"/>
<evidence type="ECO:0000256" key="4">
    <source>
        <dbReference type="ARBA" id="ARBA00022692"/>
    </source>
</evidence>
<keyword evidence="6 11" id="KW-1133">Transmembrane helix</keyword>
<dbReference type="Proteomes" id="UP001556367">
    <property type="component" value="Unassembled WGS sequence"/>
</dbReference>
<feature type="repeat" description="Solcar" evidence="9">
    <location>
        <begin position="122"/>
        <end position="253"/>
    </location>
</feature>
<dbReference type="InterPro" id="IPR023395">
    <property type="entry name" value="MCP_dom_sf"/>
</dbReference>
<comment type="similarity">
    <text evidence="2 10">Belongs to the mitochondrial carrier (TC 2.A.29) family.</text>
</comment>
<evidence type="ECO:0000256" key="1">
    <source>
        <dbReference type="ARBA" id="ARBA00004225"/>
    </source>
</evidence>
<evidence type="ECO:0000256" key="11">
    <source>
        <dbReference type="SAM" id="Phobius"/>
    </source>
</evidence>
<evidence type="ECO:0000256" key="7">
    <source>
        <dbReference type="ARBA" id="ARBA00023128"/>
    </source>
</evidence>
<dbReference type="Pfam" id="PF00153">
    <property type="entry name" value="Mito_carr"/>
    <property type="match status" value="4"/>
</dbReference>
<evidence type="ECO:0000256" key="2">
    <source>
        <dbReference type="ARBA" id="ARBA00006375"/>
    </source>
</evidence>
<evidence type="ECO:0000256" key="10">
    <source>
        <dbReference type="RuleBase" id="RU000488"/>
    </source>
</evidence>
<feature type="transmembrane region" description="Helical" evidence="11">
    <location>
        <begin position="127"/>
        <end position="145"/>
    </location>
</feature>
<reference evidence="13" key="1">
    <citation type="submission" date="2024-06" db="EMBL/GenBank/DDBJ databases">
        <title>Multi-omics analyses provide insights into the biosynthesis of the anticancer antibiotic pleurotin in Hohenbuehelia grisea.</title>
        <authorList>
            <person name="Weaver J.A."/>
            <person name="Alberti F."/>
        </authorList>
    </citation>
    <scope>NUCLEOTIDE SEQUENCE [LARGE SCALE GENOMIC DNA]</scope>
    <source>
        <strain evidence="13">T-177</strain>
    </source>
</reference>
<evidence type="ECO:0000313" key="12">
    <source>
        <dbReference type="EMBL" id="KAL0958170.1"/>
    </source>
</evidence>
<keyword evidence="5" id="KW-0677">Repeat</keyword>
<dbReference type="Gene3D" id="1.50.40.10">
    <property type="entry name" value="Mitochondrial carrier domain"/>
    <property type="match status" value="2"/>
</dbReference>
<dbReference type="PANTHER" id="PTHR45624">
    <property type="entry name" value="MITOCHONDRIAL BASIC AMINO ACIDS TRANSPORTER-RELATED"/>
    <property type="match status" value="1"/>
</dbReference>
<evidence type="ECO:0000313" key="13">
    <source>
        <dbReference type="Proteomes" id="UP001556367"/>
    </source>
</evidence>
<comment type="caution">
    <text evidence="12">The sequence shown here is derived from an EMBL/GenBank/DDBJ whole genome shotgun (WGS) entry which is preliminary data.</text>
</comment>
<evidence type="ECO:0008006" key="14">
    <source>
        <dbReference type="Google" id="ProtNLM"/>
    </source>
</evidence>
<accession>A0ABR3JRX7</accession>